<dbReference type="PANTHER" id="PTHR33620:SF1">
    <property type="entry name" value="UREASE ACCESSORY PROTEIN F"/>
    <property type="match status" value="1"/>
</dbReference>
<dbReference type="EMBL" id="CYSF01000012">
    <property type="protein sequence ID" value="CUH85336.1"/>
    <property type="molecule type" value="Genomic_DNA"/>
</dbReference>
<keyword evidence="1 3" id="KW-0996">Nickel insertion</keyword>
<protein>
    <recommendedName>
        <fullName evidence="3">Urease accessory protein UreF</fullName>
    </recommendedName>
</protein>
<keyword evidence="5" id="KW-1185">Reference proteome</keyword>
<dbReference type="GO" id="GO:0005737">
    <property type="term" value="C:cytoplasm"/>
    <property type="evidence" value="ECO:0007669"/>
    <property type="project" value="UniProtKB-SubCell"/>
</dbReference>
<reference evidence="4 5" key="1">
    <citation type="submission" date="2015-09" db="EMBL/GenBank/DDBJ databases">
        <authorList>
            <consortium name="Swine Surveillance"/>
        </authorList>
    </citation>
    <scope>NUCLEOTIDE SEQUENCE [LARGE SCALE GENOMIC DNA]</scope>
    <source>
        <strain evidence="4 5">CECT 8383</strain>
    </source>
</reference>
<dbReference type="PIRSF" id="PIRSF009467">
    <property type="entry name" value="Ureas_acces_UreF"/>
    <property type="match status" value="1"/>
</dbReference>
<organism evidence="4 5">
    <name type="scientific">Thalassovita mediterranea</name>
    <dbReference type="NCBI Taxonomy" id="340021"/>
    <lineage>
        <taxon>Bacteria</taxon>
        <taxon>Pseudomonadati</taxon>
        <taxon>Pseudomonadota</taxon>
        <taxon>Alphaproteobacteria</taxon>
        <taxon>Rhodobacterales</taxon>
        <taxon>Roseobacteraceae</taxon>
        <taxon>Thalassovita</taxon>
    </lineage>
</organism>
<comment type="subcellular location">
    <subcellularLocation>
        <location evidence="3">Cytoplasm</location>
    </subcellularLocation>
</comment>
<sequence length="214" mass="23200">MLTNPQLLTLTQWLSPAYPIGAFSYSHGLEWSVEAGQVRDAESFAAWLSDILEQGSGRNDVILMAAAYAATPEGLAKVDEIARAFAASRERLLETQAQGAAFVKITDAIWGDMPTKLTYPVALGYAAARQDMPLPQVAAMYLHAFASNLCAAAMRLVPLGQTEGNRVLHTLAPLCERLAEQALQETLDDLGGACVLAEVASMKHETQYTRLFRT</sequence>
<dbReference type="PANTHER" id="PTHR33620">
    <property type="entry name" value="UREASE ACCESSORY PROTEIN F"/>
    <property type="match status" value="1"/>
</dbReference>
<evidence type="ECO:0000256" key="1">
    <source>
        <dbReference type="ARBA" id="ARBA00022988"/>
    </source>
</evidence>
<keyword evidence="2 3" id="KW-0143">Chaperone</keyword>
<evidence type="ECO:0000313" key="5">
    <source>
        <dbReference type="Proteomes" id="UP000051681"/>
    </source>
</evidence>
<dbReference type="HAMAP" id="MF_01385">
    <property type="entry name" value="UreF"/>
    <property type="match status" value="1"/>
</dbReference>
<dbReference type="AlphaFoldDB" id="A0A0P1GS15"/>
<dbReference type="OrthoDB" id="9798772at2"/>
<dbReference type="InterPro" id="IPR038277">
    <property type="entry name" value="UreF_sf"/>
</dbReference>
<comment type="subunit">
    <text evidence="3">UreD, UreF and UreG form a complex that acts as a GTP-hydrolysis-dependent molecular chaperone, activating the urease apoprotein by helping to assemble the nickel containing metallocenter of UreC. The UreE protein probably delivers the nickel.</text>
</comment>
<dbReference type="InterPro" id="IPR002639">
    <property type="entry name" value="UreF"/>
</dbReference>
<name>A0A0P1GS15_9RHOB</name>
<gene>
    <name evidence="3 4" type="primary">ureF</name>
    <name evidence="4" type="ORF">TM5383_02564</name>
</gene>
<comment type="similarity">
    <text evidence="3">Belongs to the UreF family.</text>
</comment>
<keyword evidence="3" id="KW-0963">Cytoplasm</keyword>
<evidence type="ECO:0000313" key="4">
    <source>
        <dbReference type="EMBL" id="CUH85336.1"/>
    </source>
</evidence>
<comment type="function">
    <text evidence="3">Required for maturation of urease via the functional incorporation of the urease nickel metallocenter.</text>
</comment>
<evidence type="ECO:0000256" key="3">
    <source>
        <dbReference type="HAMAP-Rule" id="MF_01385"/>
    </source>
</evidence>
<dbReference type="Gene3D" id="1.10.4190.10">
    <property type="entry name" value="Urease accessory protein UreF"/>
    <property type="match status" value="1"/>
</dbReference>
<evidence type="ECO:0000256" key="2">
    <source>
        <dbReference type="ARBA" id="ARBA00023186"/>
    </source>
</evidence>
<accession>A0A0P1GS15</accession>
<dbReference type="RefSeq" id="WP_058319466.1">
    <property type="nucleotide sequence ID" value="NZ_CYSF01000012.1"/>
</dbReference>
<dbReference type="GO" id="GO:0016151">
    <property type="term" value="F:nickel cation binding"/>
    <property type="evidence" value="ECO:0007669"/>
    <property type="project" value="UniProtKB-UniRule"/>
</dbReference>
<dbReference type="Pfam" id="PF01730">
    <property type="entry name" value="UreF"/>
    <property type="match status" value="1"/>
</dbReference>
<dbReference type="STRING" id="340021.TM5383_02564"/>
<dbReference type="Proteomes" id="UP000051681">
    <property type="component" value="Unassembled WGS sequence"/>
</dbReference>
<proteinExistence type="inferred from homology"/>